<dbReference type="PANTHER" id="PTHR11603:SF147">
    <property type="entry name" value="MEMBRANE PROTEIN"/>
    <property type="match status" value="1"/>
</dbReference>
<proteinExistence type="predicted"/>
<dbReference type="Gene3D" id="3.40.50.1010">
    <property type="entry name" value="5'-nuclease"/>
    <property type="match status" value="1"/>
</dbReference>
<comment type="cofactor">
    <cofactor evidence="1">
        <name>Mg(2+)</name>
        <dbReference type="ChEBI" id="CHEBI:18420"/>
    </cofactor>
</comment>
<evidence type="ECO:0000256" key="1">
    <source>
        <dbReference type="ARBA" id="ARBA00001946"/>
    </source>
</evidence>
<feature type="transmembrane region" description="Helical" evidence="7">
    <location>
        <begin position="12"/>
        <end position="30"/>
    </location>
</feature>
<gene>
    <name evidence="9" type="primary">yacL</name>
    <name evidence="9" type="ordered locus">SNE_A08410</name>
</gene>
<dbReference type="InterPro" id="IPR029060">
    <property type="entry name" value="PIN-like_dom_sf"/>
</dbReference>
<keyword evidence="2" id="KW-0808">Transferase</keyword>
<dbReference type="PROSITE" id="PS50926">
    <property type="entry name" value="TRAM"/>
    <property type="match status" value="1"/>
</dbReference>
<evidence type="ECO:0000313" key="10">
    <source>
        <dbReference type="Proteomes" id="UP000000496"/>
    </source>
</evidence>
<feature type="transmembrane region" description="Helical" evidence="7">
    <location>
        <begin position="42"/>
        <end position="63"/>
    </location>
</feature>
<evidence type="ECO:0000256" key="5">
    <source>
        <dbReference type="ARBA" id="ARBA00022842"/>
    </source>
</evidence>
<dbReference type="GO" id="GO:0016787">
    <property type="term" value="F:hydrolase activity"/>
    <property type="evidence" value="ECO:0007669"/>
    <property type="project" value="UniProtKB-KW"/>
</dbReference>
<keyword evidence="7" id="KW-0812">Transmembrane</keyword>
<feature type="domain" description="TRAM" evidence="8">
    <location>
        <begin position="253"/>
        <end position="314"/>
    </location>
</feature>
<dbReference type="SUPFAM" id="SSF88723">
    <property type="entry name" value="PIN domain-like"/>
    <property type="match status" value="1"/>
</dbReference>
<dbReference type="HOGENOM" id="CLU_050839_0_1_0"/>
<dbReference type="Pfam" id="PF01938">
    <property type="entry name" value="TRAM"/>
    <property type="match status" value="1"/>
</dbReference>
<dbReference type="PANTHER" id="PTHR11603">
    <property type="entry name" value="AAA FAMILY ATPASE"/>
    <property type="match status" value="1"/>
</dbReference>
<dbReference type="CDD" id="cd09877">
    <property type="entry name" value="PIN_YacL-like"/>
    <property type="match status" value="1"/>
</dbReference>
<accession>F8L7I5</accession>
<evidence type="ECO:0000259" key="8">
    <source>
        <dbReference type="PROSITE" id="PS50926"/>
    </source>
</evidence>
<evidence type="ECO:0000313" key="9">
    <source>
        <dbReference type="EMBL" id="CCB88718.1"/>
    </source>
</evidence>
<keyword evidence="7" id="KW-0472">Membrane</keyword>
<dbReference type="Proteomes" id="UP000000496">
    <property type="component" value="Chromosome gsn.131"/>
</dbReference>
<evidence type="ECO:0000256" key="7">
    <source>
        <dbReference type="SAM" id="Phobius"/>
    </source>
</evidence>
<feature type="region of interest" description="Disordered" evidence="6">
    <location>
        <begin position="331"/>
        <end position="350"/>
    </location>
</feature>
<reference evidence="9 10" key="2">
    <citation type="journal article" date="2011" name="Mol. Biol. Evol.">
        <title>Unity in variety--the pan-genome of the Chlamydiae.</title>
        <authorList>
            <person name="Collingro A."/>
            <person name="Tischler P."/>
            <person name="Weinmaier T."/>
            <person name="Penz T."/>
            <person name="Heinz E."/>
            <person name="Brunham R.C."/>
            <person name="Read T.D."/>
            <person name="Bavoil P.M."/>
            <person name="Sachse K."/>
            <person name="Kahane S."/>
            <person name="Friedman M.G."/>
            <person name="Rattei T."/>
            <person name="Myers G.S."/>
            <person name="Horn M."/>
        </authorList>
    </citation>
    <scope>NUCLEOTIDE SEQUENCE [LARGE SCALE GENOMIC DNA]</scope>
    <source>
        <strain evidence="10">ATCC VR-1471 / Z</strain>
    </source>
</reference>
<keyword evidence="7" id="KW-1133">Transmembrane helix</keyword>
<dbReference type="EMBL" id="FR872582">
    <property type="protein sequence ID" value="CCB88718.1"/>
    <property type="molecule type" value="Genomic_DNA"/>
</dbReference>
<protein>
    <submittedName>
        <fullName evidence="9">Uncharacterized protein YacL</fullName>
    </submittedName>
</protein>
<organism evidence="9 10">
    <name type="scientific">Simkania negevensis (strain ATCC VR-1471 / DSM 27360 / Z)</name>
    <dbReference type="NCBI Taxonomy" id="331113"/>
    <lineage>
        <taxon>Bacteria</taxon>
        <taxon>Pseudomonadati</taxon>
        <taxon>Chlamydiota</taxon>
        <taxon>Chlamydiia</taxon>
        <taxon>Parachlamydiales</taxon>
        <taxon>Simkaniaceae</taxon>
        <taxon>Simkania</taxon>
    </lineage>
</organism>
<dbReference type="AlphaFoldDB" id="F8L7I5"/>
<dbReference type="InterPro" id="IPR002792">
    <property type="entry name" value="TRAM_dom"/>
</dbReference>
<dbReference type="InterPro" id="IPR052041">
    <property type="entry name" value="Nucleic_acid_metab_PIN/TRAM"/>
</dbReference>
<dbReference type="eggNOG" id="COG4956">
    <property type="taxonomic scope" value="Bacteria"/>
</dbReference>
<evidence type="ECO:0000256" key="3">
    <source>
        <dbReference type="ARBA" id="ARBA00022722"/>
    </source>
</evidence>
<evidence type="ECO:0000256" key="6">
    <source>
        <dbReference type="SAM" id="MobiDB-lite"/>
    </source>
</evidence>
<dbReference type="KEGG" id="sng:SNE_A08410"/>
<name>F8L7I5_SIMNZ</name>
<dbReference type="GO" id="GO:0004518">
    <property type="term" value="F:nuclease activity"/>
    <property type="evidence" value="ECO:0007669"/>
    <property type="project" value="UniProtKB-KW"/>
</dbReference>
<keyword evidence="5" id="KW-0460">Magnesium</keyword>
<dbReference type="GO" id="GO:0016740">
    <property type="term" value="F:transferase activity"/>
    <property type="evidence" value="ECO:0007669"/>
    <property type="project" value="UniProtKB-KW"/>
</dbReference>
<keyword evidence="4" id="KW-0378">Hydrolase</keyword>
<evidence type="ECO:0000256" key="4">
    <source>
        <dbReference type="ARBA" id="ARBA00022801"/>
    </source>
</evidence>
<reference key="1">
    <citation type="journal article" date="2011" name="Mol. Biol. Evol.">
        <title>Unity in variety -- the pan-genome of the Chlamydiae.</title>
        <authorList>
            <person name="Collingro A."/>
            <person name="Tischler P."/>
            <person name="Weinmaier T."/>
            <person name="Penz T."/>
            <person name="Heinz E."/>
            <person name="Brunham R.C."/>
            <person name="Read T.D."/>
            <person name="Bavoil P.M."/>
            <person name="Sachse K."/>
            <person name="Kahane S."/>
            <person name="Friedman M.G."/>
            <person name="Rattei T."/>
            <person name="Myers G.S.A."/>
            <person name="Horn M."/>
        </authorList>
    </citation>
    <scope>NUCLEOTIDE SEQUENCE</scope>
    <source>
        <strain>Z</strain>
    </source>
</reference>
<keyword evidence="10" id="KW-1185">Reference proteome</keyword>
<evidence type="ECO:0000256" key="2">
    <source>
        <dbReference type="ARBA" id="ARBA00022679"/>
    </source>
</evidence>
<sequence>MLSRPEGLMATNALIGILIGFVFSLLLIGFDSLFRKFNLRSFNIAVVGLFIGYLMGQALVLIFDAILDLSSISLVLTPQALEIIKIALFLFGTYLGSIMTLRASDELYISIPFVKFAPTAQKKRDLLIDASVLGDARIIDVCSTGIVDQHLVIPRFIIKELYAQTETGDDNTKAKARRCLEVIKKMEQLIHLGLRFNDTDFPEVKDTTSKFIRLARLIDANILTADISRVQMASIEGVQIINLHSLSNALKPLMETGELIKIKVQRYGKEPRQGVGYLDDGTMVVINGGGNFIGEVIDAQVLSVKHTSSGRMIFCNALEEGLEEQHRTIREKQKEYYDDEDMLDDDDEDQ</sequence>
<dbReference type="STRING" id="331113.SNE_A08410"/>
<keyword evidence="3" id="KW-0540">Nuclease</keyword>
<feature type="compositionally biased region" description="Acidic residues" evidence="6">
    <location>
        <begin position="337"/>
        <end position="350"/>
    </location>
</feature>